<dbReference type="InterPro" id="IPR017452">
    <property type="entry name" value="GPCR_Rhodpsn_7TM"/>
</dbReference>
<evidence type="ECO:0000256" key="2">
    <source>
        <dbReference type="ARBA" id="ARBA00010663"/>
    </source>
</evidence>
<feature type="transmembrane region" description="Helical" evidence="10">
    <location>
        <begin position="393"/>
        <end position="413"/>
    </location>
</feature>
<evidence type="ECO:0000256" key="3">
    <source>
        <dbReference type="ARBA" id="ARBA00022475"/>
    </source>
</evidence>
<feature type="transmembrane region" description="Helical" evidence="10">
    <location>
        <begin position="477"/>
        <end position="495"/>
    </location>
</feature>
<comment type="similarity">
    <text evidence="2">Belongs to the G-protein coupled receptor 1 family.</text>
</comment>
<keyword evidence="6" id="KW-0297">G-protein coupled receptor</keyword>
<dbReference type="AlphaFoldDB" id="A0A1B0FMV7"/>
<dbReference type="GO" id="GO:0004989">
    <property type="term" value="F:octopamine receptor activity"/>
    <property type="evidence" value="ECO:0007669"/>
    <property type="project" value="TreeGrafter"/>
</dbReference>
<dbReference type="PANTHER" id="PTHR24248">
    <property type="entry name" value="ADRENERGIC RECEPTOR-RELATED G-PROTEIN COUPLED RECEPTOR"/>
    <property type="match status" value="1"/>
</dbReference>
<evidence type="ECO:0000256" key="4">
    <source>
        <dbReference type="ARBA" id="ARBA00022692"/>
    </source>
</evidence>
<proteinExistence type="inferred from homology"/>
<dbReference type="PRINTS" id="PR00237">
    <property type="entry name" value="GPCRRHODOPSN"/>
</dbReference>
<keyword evidence="3" id="KW-1003">Cell membrane</keyword>
<keyword evidence="9" id="KW-0807">Transducer</keyword>
<dbReference type="GO" id="GO:0005886">
    <property type="term" value="C:plasma membrane"/>
    <property type="evidence" value="ECO:0007669"/>
    <property type="project" value="UniProtKB-SubCell"/>
</dbReference>
<evidence type="ECO:0000313" key="12">
    <source>
        <dbReference type="EnsemblMetazoa" id="GMOY005183-PA"/>
    </source>
</evidence>
<dbReference type="GO" id="GO:0043410">
    <property type="term" value="P:positive regulation of MAPK cascade"/>
    <property type="evidence" value="ECO:0007669"/>
    <property type="project" value="TreeGrafter"/>
</dbReference>
<dbReference type="SMART" id="SM01381">
    <property type="entry name" value="7TM_GPCR_Srsx"/>
    <property type="match status" value="1"/>
</dbReference>
<evidence type="ECO:0000256" key="10">
    <source>
        <dbReference type="SAM" id="Phobius"/>
    </source>
</evidence>
<evidence type="ECO:0000256" key="9">
    <source>
        <dbReference type="ARBA" id="ARBA00023224"/>
    </source>
</evidence>
<dbReference type="PANTHER" id="PTHR24248:SF187">
    <property type="entry name" value="OCTOPAMINE RECEPTOR BETA-2R"/>
    <property type="match status" value="1"/>
</dbReference>
<dbReference type="GO" id="GO:0071880">
    <property type="term" value="P:adenylate cyclase-activating adrenergic receptor signaling pathway"/>
    <property type="evidence" value="ECO:0007669"/>
    <property type="project" value="TreeGrafter"/>
</dbReference>
<dbReference type="EnsemblMetazoa" id="GMOY005183-RA">
    <property type="protein sequence ID" value="GMOY005183-PA"/>
    <property type="gene ID" value="GMOY005183"/>
</dbReference>
<dbReference type="PROSITE" id="PS50262">
    <property type="entry name" value="G_PROTEIN_RECEP_F1_2"/>
    <property type="match status" value="1"/>
</dbReference>
<sequence>MSTAIITCNHSILKKKSNGTYHSTVATSAADTSSSSTIASLTTNPLSSIALWPHLTSNSTKIIRRHLPSTKQYATQTHNTTNSTIVASTSTSPSTITTTATTTKTTTTTATTATNTTKTTTLTAVATIATALLHTTNAALTSTKATTTTAVNATIFNRILPRSVSDVAYVSSALPSYDAATSYPMAVLDGSLALIDQQNATGSVLLNSAAATTTANSFLAAAPANTTLLEHTGGGKSGEFSDLESSDWLDDALLALKASVMLFIIIAAIFGNLLVIISVMRVRKLRIITNYFVVSLALADIMVAMMAMTFNFSVQVTGRYYAIVKPLKYPISMTKRVVGIMILNTWISPALLSFLPIFIGWYTTDDHKNFVKLHPDHCEFIVNKPYCVISSSISFWIPCTIMIFTYLAIFREANRQEKQMMMRQGNAMLMHRHSAVTGSEALSGSGSSKTLTLHEVEQDHTPTKDKHLIKMKREHKAARTLGIIMGTFILCWLPFFCAPTPTPTSASMQNIHLLGTSSSTQGNSSHLLHTARVEMWRQDYEQKSTDSVKRNKKLITTDLLQTNNDDVVVIKTTDLSNHDADQEDNNDDQVEEIQIEIPLEYVNKWHKSNKNNTATVQHQEQKAEEKQTHTYAHTMV</sequence>
<keyword evidence="8" id="KW-0675">Receptor</keyword>
<dbReference type="Pfam" id="PF00001">
    <property type="entry name" value="7tm_1"/>
    <property type="match status" value="1"/>
</dbReference>
<dbReference type="STRING" id="37546.A0A1B0FMV7"/>
<evidence type="ECO:0000256" key="8">
    <source>
        <dbReference type="ARBA" id="ARBA00023170"/>
    </source>
</evidence>
<keyword evidence="7 10" id="KW-0472">Membrane</keyword>
<keyword evidence="13" id="KW-1185">Reference proteome</keyword>
<evidence type="ECO:0000256" key="7">
    <source>
        <dbReference type="ARBA" id="ARBA00023136"/>
    </source>
</evidence>
<name>A0A1B0FMV7_GLOMM</name>
<reference evidence="12" key="1">
    <citation type="submission" date="2020-05" db="UniProtKB">
        <authorList>
            <consortium name="EnsemblMetazoa"/>
        </authorList>
    </citation>
    <scope>IDENTIFICATION</scope>
    <source>
        <strain evidence="12">Yale</strain>
    </source>
</reference>
<dbReference type="VEuPathDB" id="VectorBase:GMOY005183"/>
<dbReference type="Proteomes" id="UP000092444">
    <property type="component" value="Unassembled WGS sequence"/>
</dbReference>
<evidence type="ECO:0000256" key="1">
    <source>
        <dbReference type="ARBA" id="ARBA00004651"/>
    </source>
</evidence>
<accession>A0A1B0FMV7</accession>
<feature type="domain" description="G-protein coupled receptors family 1 profile" evidence="11">
    <location>
        <begin position="215"/>
        <end position="496"/>
    </location>
</feature>
<keyword evidence="5 10" id="KW-1133">Transmembrane helix</keyword>
<evidence type="ECO:0000256" key="6">
    <source>
        <dbReference type="ARBA" id="ARBA00023040"/>
    </source>
</evidence>
<dbReference type="EMBL" id="CCAG010016665">
    <property type="status" value="NOT_ANNOTATED_CDS"/>
    <property type="molecule type" value="Genomic_DNA"/>
</dbReference>
<feature type="transmembrane region" description="Helical" evidence="10">
    <location>
        <begin position="260"/>
        <end position="280"/>
    </location>
</feature>
<organism evidence="12 13">
    <name type="scientific">Glossina morsitans morsitans</name>
    <name type="common">Savannah tsetse fly</name>
    <dbReference type="NCBI Taxonomy" id="37546"/>
    <lineage>
        <taxon>Eukaryota</taxon>
        <taxon>Metazoa</taxon>
        <taxon>Ecdysozoa</taxon>
        <taxon>Arthropoda</taxon>
        <taxon>Hexapoda</taxon>
        <taxon>Insecta</taxon>
        <taxon>Pterygota</taxon>
        <taxon>Neoptera</taxon>
        <taxon>Endopterygota</taxon>
        <taxon>Diptera</taxon>
        <taxon>Brachycera</taxon>
        <taxon>Muscomorpha</taxon>
        <taxon>Hippoboscoidea</taxon>
        <taxon>Glossinidae</taxon>
        <taxon>Glossina</taxon>
    </lineage>
</organism>
<evidence type="ECO:0000259" key="11">
    <source>
        <dbReference type="PROSITE" id="PS50262"/>
    </source>
</evidence>
<dbReference type="SUPFAM" id="SSF81321">
    <property type="entry name" value="Family A G protein-coupled receptor-like"/>
    <property type="match status" value="1"/>
</dbReference>
<comment type="subcellular location">
    <subcellularLocation>
        <location evidence="1">Cell membrane</location>
        <topology evidence="1">Multi-pass membrane protein</topology>
    </subcellularLocation>
</comment>
<feature type="transmembrane region" description="Helical" evidence="10">
    <location>
        <begin position="292"/>
        <end position="316"/>
    </location>
</feature>
<dbReference type="InterPro" id="IPR000276">
    <property type="entry name" value="GPCR_Rhodpsn"/>
</dbReference>
<protein>
    <recommendedName>
        <fullName evidence="11">G-protein coupled receptors family 1 profile domain-containing protein</fullName>
    </recommendedName>
</protein>
<dbReference type="Gene3D" id="1.20.1070.10">
    <property type="entry name" value="Rhodopsin 7-helix transmembrane proteins"/>
    <property type="match status" value="1"/>
</dbReference>
<evidence type="ECO:0000313" key="13">
    <source>
        <dbReference type="Proteomes" id="UP000092444"/>
    </source>
</evidence>
<feature type="transmembrane region" description="Helical" evidence="10">
    <location>
        <begin position="337"/>
        <end position="362"/>
    </location>
</feature>
<evidence type="ECO:0000256" key="5">
    <source>
        <dbReference type="ARBA" id="ARBA00022989"/>
    </source>
</evidence>
<keyword evidence="4 10" id="KW-0812">Transmembrane</keyword>